<name>A0A937G4C5_9BACT</name>
<keyword evidence="6 7" id="KW-0472">Membrane</keyword>
<dbReference type="InterPro" id="IPR050794">
    <property type="entry name" value="CPA2_transporter"/>
</dbReference>
<dbReference type="Proteomes" id="UP000614216">
    <property type="component" value="Unassembled WGS sequence"/>
</dbReference>
<dbReference type="GO" id="GO:0015297">
    <property type="term" value="F:antiporter activity"/>
    <property type="evidence" value="ECO:0007669"/>
    <property type="project" value="InterPro"/>
</dbReference>
<proteinExistence type="predicted"/>
<evidence type="ECO:0000313" key="9">
    <source>
        <dbReference type="EMBL" id="MBL6448211.1"/>
    </source>
</evidence>
<keyword evidence="2" id="KW-0813">Transport</keyword>
<dbReference type="RefSeq" id="WP_202857753.1">
    <property type="nucleotide sequence ID" value="NZ_JAEUGD010000059.1"/>
</dbReference>
<evidence type="ECO:0000256" key="2">
    <source>
        <dbReference type="ARBA" id="ARBA00022448"/>
    </source>
</evidence>
<sequence>MNNLELFVAVTIAVIVIMMAAQICGKLITFIGQPRVVGEMISGVLLGPTLFGNYFPELSASLFNEEVMPILFVLCNLGLSIYMFLVGAEIDYKLFKKSTIKQAGALSLTGTLFPFGLGVLAAIMYHDTLAMEGISLSTFGIYMGTALAITAFPMLARILHEKKLINSKIGALSLLAASVQDVISWILLSFVTAMAISQSYSGGFVTLGGAFLFVLVVFGIVKPILKRVAKTTEKNGELSQAHFAFILILLLAAALATDVIGLYSVFGGFVLGLAIPRTAGLIETLTVKLKDITIVMFLPIFFAYSGLSTNLLVFQNTTIILPGLIILLFSIVGKYGVCAVTMKASGYSWRESSAIGGLINSRGLMELLIANIGLLYGVITQDLFSILVLMAIVTTLGAMPIYNLSMKASKYKKGQAELGTESVHTMKVPGKVHEDELEAVP</sequence>
<keyword evidence="5" id="KW-0406">Ion transport</keyword>
<evidence type="ECO:0000256" key="7">
    <source>
        <dbReference type="SAM" id="Phobius"/>
    </source>
</evidence>
<comment type="caution">
    <text evidence="9">The sequence shown here is derived from an EMBL/GenBank/DDBJ whole genome shotgun (WGS) entry which is preliminary data.</text>
</comment>
<evidence type="ECO:0000256" key="4">
    <source>
        <dbReference type="ARBA" id="ARBA00022989"/>
    </source>
</evidence>
<feature type="transmembrane region" description="Helical" evidence="7">
    <location>
        <begin position="137"/>
        <end position="159"/>
    </location>
</feature>
<feature type="transmembrane region" description="Helical" evidence="7">
    <location>
        <begin position="319"/>
        <end position="342"/>
    </location>
</feature>
<dbReference type="Gene3D" id="1.20.1530.20">
    <property type="match status" value="1"/>
</dbReference>
<evidence type="ECO:0000256" key="3">
    <source>
        <dbReference type="ARBA" id="ARBA00022692"/>
    </source>
</evidence>
<dbReference type="PANTHER" id="PTHR32468">
    <property type="entry name" value="CATION/H + ANTIPORTER"/>
    <property type="match status" value="1"/>
</dbReference>
<evidence type="ECO:0000313" key="10">
    <source>
        <dbReference type="Proteomes" id="UP000614216"/>
    </source>
</evidence>
<accession>A0A937G4C5</accession>
<protein>
    <submittedName>
        <fullName evidence="9">Cation:proton antiporter</fullName>
    </submittedName>
</protein>
<dbReference type="GO" id="GO:1902600">
    <property type="term" value="P:proton transmembrane transport"/>
    <property type="evidence" value="ECO:0007669"/>
    <property type="project" value="InterPro"/>
</dbReference>
<feature type="transmembrane region" description="Helical" evidence="7">
    <location>
        <begin position="202"/>
        <end position="225"/>
    </location>
</feature>
<organism evidence="9 10">
    <name type="scientific">Fulvivirga marina</name>
    <dbReference type="NCBI Taxonomy" id="2494733"/>
    <lineage>
        <taxon>Bacteria</taxon>
        <taxon>Pseudomonadati</taxon>
        <taxon>Bacteroidota</taxon>
        <taxon>Cytophagia</taxon>
        <taxon>Cytophagales</taxon>
        <taxon>Fulvivirgaceae</taxon>
        <taxon>Fulvivirga</taxon>
    </lineage>
</organism>
<dbReference type="AlphaFoldDB" id="A0A937G4C5"/>
<feature type="transmembrane region" description="Helical" evidence="7">
    <location>
        <begin position="171"/>
        <end position="196"/>
    </location>
</feature>
<evidence type="ECO:0000256" key="5">
    <source>
        <dbReference type="ARBA" id="ARBA00023065"/>
    </source>
</evidence>
<gene>
    <name evidence="9" type="ORF">JMN32_17995</name>
</gene>
<dbReference type="InterPro" id="IPR006153">
    <property type="entry name" value="Cation/H_exchanger_TM"/>
</dbReference>
<reference evidence="9" key="1">
    <citation type="submission" date="2021-01" db="EMBL/GenBank/DDBJ databases">
        <title>Fulvivirga kasyanovii gen. nov., sp nov., a novel member of the phylum Bacteroidetes isolated from seawater in a mussel farm.</title>
        <authorList>
            <person name="Zhao L.-H."/>
            <person name="Wang Z.-J."/>
        </authorList>
    </citation>
    <scope>NUCLEOTIDE SEQUENCE</scope>
    <source>
        <strain evidence="9">29W222</strain>
    </source>
</reference>
<keyword evidence="3 7" id="KW-0812">Transmembrane</keyword>
<dbReference type="PANTHER" id="PTHR32468:SF0">
    <property type="entry name" value="K(+)_H(+) ANTIPORTER 1"/>
    <property type="match status" value="1"/>
</dbReference>
<keyword evidence="10" id="KW-1185">Reference proteome</keyword>
<feature type="transmembrane region" description="Helical" evidence="7">
    <location>
        <begin position="6"/>
        <end position="24"/>
    </location>
</feature>
<evidence type="ECO:0000256" key="1">
    <source>
        <dbReference type="ARBA" id="ARBA00004141"/>
    </source>
</evidence>
<feature type="transmembrane region" description="Helical" evidence="7">
    <location>
        <begin position="385"/>
        <end position="404"/>
    </location>
</feature>
<comment type="subcellular location">
    <subcellularLocation>
        <location evidence="1">Membrane</location>
        <topology evidence="1">Multi-pass membrane protein</topology>
    </subcellularLocation>
</comment>
<keyword evidence="4 7" id="KW-1133">Transmembrane helix</keyword>
<feature type="transmembrane region" description="Helical" evidence="7">
    <location>
        <begin position="67"/>
        <end position="85"/>
    </location>
</feature>
<feature type="transmembrane region" description="Helical" evidence="7">
    <location>
        <begin position="105"/>
        <end position="125"/>
    </location>
</feature>
<feature type="transmembrane region" description="Helical" evidence="7">
    <location>
        <begin position="237"/>
        <end position="256"/>
    </location>
</feature>
<dbReference type="GO" id="GO:0016020">
    <property type="term" value="C:membrane"/>
    <property type="evidence" value="ECO:0007669"/>
    <property type="project" value="UniProtKB-SubCell"/>
</dbReference>
<dbReference type="Pfam" id="PF00999">
    <property type="entry name" value="Na_H_Exchanger"/>
    <property type="match status" value="1"/>
</dbReference>
<feature type="transmembrane region" description="Helical" evidence="7">
    <location>
        <begin position="294"/>
        <end position="313"/>
    </location>
</feature>
<feature type="domain" description="Cation/H+ exchanger transmembrane" evidence="8">
    <location>
        <begin position="23"/>
        <end position="396"/>
    </location>
</feature>
<dbReference type="InterPro" id="IPR038770">
    <property type="entry name" value="Na+/solute_symporter_sf"/>
</dbReference>
<dbReference type="EMBL" id="JAEUGD010000059">
    <property type="protein sequence ID" value="MBL6448211.1"/>
    <property type="molecule type" value="Genomic_DNA"/>
</dbReference>
<evidence type="ECO:0000259" key="8">
    <source>
        <dbReference type="Pfam" id="PF00999"/>
    </source>
</evidence>
<evidence type="ECO:0000256" key="6">
    <source>
        <dbReference type="ARBA" id="ARBA00023136"/>
    </source>
</evidence>